<evidence type="ECO:0000256" key="1">
    <source>
        <dbReference type="SAM" id="MobiDB-lite"/>
    </source>
</evidence>
<dbReference type="Gramene" id="BGIOSGA020160-TA">
    <property type="protein sequence ID" value="BGIOSGA020160-PA"/>
    <property type="gene ID" value="BGIOSGA020160"/>
</dbReference>
<dbReference type="HOGENOM" id="CLU_489521_0_0_1"/>
<feature type="compositionally biased region" description="Basic and acidic residues" evidence="1">
    <location>
        <begin position="234"/>
        <end position="247"/>
    </location>
</feature>
<proteinExistence type="predicted"/>
<dbReference type="Proteomes" id="UP000007015">
    <property type="component" value="Chromosome 5"/>
</dbReference>
<dbReference type="InterPro" id="IPR012876">
    <property type="entry name" value="DUF1677_pln"/>
</dbReference>
<dbReference type="Pfam" id="PF07911">
    <property type="entry name" value="DUF1677"/>
    <property type="match status" value="1"/>
</dbReference>
<dbReference type="EMBL" id="CM000130">
    <property type="protein sequence ID" value="EEC79505.1"/>
    <property type="molecule type" value="Genomic_DNA"/>
</dbReference>
<keyword evidence="3" id="KW-1185">Reference proteome</keyword>
<feature type="region of interest" description="Disordered" evidence="1">
    <location>
        <begin position="291"/>
        <end position="340"/>
    </location>
</feature>
<dbReference type="AlphaFoldDB" id="B8AZT3"/>
<organism evidence="2 3">
    <name type="scientific">Oryza sativa subsp. indica</name>
    <name type="common">Rice</name>
    <dbReference type="NCBI Taxonomy" id="39946"/>
    <lineage>
        <taxon>Eukaryota</taxon>
        <taxon>Viridiplantae</taxon>
        <taxon>Streptophyta</taxon>
        <taxon>Embryophyta</taxon>
        <taxon>Tracheophyta</taxon>
        <taxon>Spermatophyta</taxon>
        <taxon>Magnoliopsida</taxon>
        <taxon>Liliopsida</taxon>
        <taxon>Poales</taxon>
        <taxon>Poaceae</taxon>
        <taxon>BOP clade</taxon>
        <taxon>Oryzoideae</taxon>
        <taxon>Oryzeae</taxon>
        <taxon>Oryzinae</taxon>
        <taxon>Oryza</taxon>
        <taxon>Oryza sativa</taxon>
    </lineage>
</organism>
<dbReference type="PANTHER" id="PTHR33108">
    <property type="entry name" value="OS01G0745000 PROTEIN"/>
    <property type="match status" value="1"/>
</dbReference>
<sequence length="557" mass="59785">MKKEAGAGSKLGRWLGAPVRALSRACDSYVRKMSACAGHMPTHAAGAMGRGGFAPGAMQAATFSSRSRRGGVDGGGDDDDVGALVRALSQRQAASSASAATSVPVMERTMLHWLFPGKDLNSGLRVLVDDRVCSYMSDCIVEGGVAEVYVEEPIVVDLSENEEDSDYEVEMDEGAEADSEGEDDSGDDVEVFKDKCVQEQAGKGKMKEEGDAAIRTVLGGADAAERAVVGGGDAAERVVEEEYHTETDSDYMPGDESPSDDEEEAANIHKEYKEVKKKIKTGFILGIDGAGLEGSQSNPNVHADQGKSGNETPYEESDSKRSIDELGSDGEVTTRSSKFPRYKKKQGVPVFELGMKFSSKKLFRKAVTAYALSERKSFVQSKKRKRSAGATTSAVSLTNTTSATKQKVSSFTKQKGQQSNIVNMNAKAKLATQAGCHTCKANASALKMDIESVRCACCGLEEDCTQEYIENVKANFGGKWLCGLCSEAVGDELSKDRREQDGIEDAIKAHMAFCRMALSSPAVKVADGMKEMLRKRSKDKVKPEIPSKAHPFLLGDN</sequence>
<evidence type="ECO:0000313" key="2">
    <source>
        <dbReference type="EMBL" id="EEC79505.1"/>
    </source>
</evidence>
<name>B8AZT3_ORYSI</name>
<gene>
    <name evidence="2" type="ORF">OsI_20573</name>
</gene>
<feature type="compositionally biased region" description="Basic and acidic residues" evidence="1">
    <location>
        <begin position="535"/>
        <end position="547"/>
    </location>
</feature>
<feature type="region of interest" description="Disordered" evidence="1">
    <location>
        <begin position="535"/>
        <end position="557"/>
    </location>
</feature>
<feature type="region of interest" description="Disordered" evidence="1">
    <location>
        <begin position="161"/>
        <end position="188"/>
    </location>
</feature>
<protein>
    <submittedName>
        <fullName evidence="2">Uncharacterized protein</fullName>
    </submittedName>
</protein>
<reference evidence="2 3" key="1">
    <citation type="journal article" date="2005" name="PLoS Biol.">
        <title>The genomes of Oryza sativa: a history of duplications.</title>
        <authorList>
            <person name="Yu J."/>
            <person name="Wang J."/>
            <person name="Lin W."/>
            <person name="Li S."/>
            <person name="Li H."/>
            <person name="Zhou J."/>
            <person name="Ni P."/>
            <person name="Dong W."/>
            <person name="Hu S."/>
            <person name="Zeng C."/>
            <person name="Zhang J."/>
            <person name="Zhang Y."/>
            <person name="Li R."/>
            <person name="Xu Z."/>
            <person name="Li S."/>
            <person name="Li X."/>
            <person name="Zheng H."/>
            <person name="Cong L."/>
            <person name="Lin L."/>
            <person name="Yin J."/>
            <person name="Geng J."/>
            <person name="Li G."/>
            <person name="Shi J."/>
            <person name="Liu J."/>
            <person name="Lv H."/>
            <person name="Li J."/>
            <person name="Wang J."/>
            <person name="Deng Y."/>
            <person name="Ran L."/>
            <person name="Shi X."/>
            <person name="Wang X."/>
            <person name="Wu Q."/>
            <person name="Li C."/>
            <person name="Ren X."/>
            <person name="Wang J."/>
            <person name="Wang X."/>
            <person name="Li D."/>
            <person name="Liu D."/>
            <person name="Zhang X."/>
            <person name="Ji Z."/>
            <person name="Zhao W."/>
            <person name="Sun Y."/>
            <person name="Zhang Z."/>
            <person name="Bao J."/>
            <person name="Han Y."/>
            <person name="Dong L."/>
            <person name="Ji J."/>
            <person name="Chen P."/>
            <person name="Wu S."/>
            <person name="Liu J."/>
            <person name="Xiao Y."/>
            <person name="Bu D."/>
            <person name="Tan J."/>
            <person name="Yang L."/>
            <person name="Ye C."/>
            <person name="Zhang J."/>
            <person name="Xu J."/>
            <person name="Zhou Y."/>
            <person name="Yu Y."/>
            <person name="Zhang B."/>
            <person name="Zhuang S."/>
            <person name="Wei H."/>
            <person name="Liu B."/>
            <person name="Lei M."/>
            <person name="Yu H."/>
            <person name="Li Y."/>
            <person name="Xu H."/>
            <person name="Wei S."/>
            <person name="He X."/>
            <person name="Fang L."/>
            <person name="Zhang Z."/>
            <person name="Zhang Y."/>
            <person name="Huang X."/>
            <person name="Su Z."/>
            <person name="Tong W."/>
            <person name="Li J."/>
            <person name="Tong Z."/>
            <person name="Li S."/>
            <person name="Ye J."/>
            <person name="Wang L."/>
            <person name="Fang L."/>
            <person name="Lei T."/>
            <person name="Chen C."/>
            <person name="Chen H."/>
            <person name="Xu Z."/>
            <person name="Li H."/>
            <person name="Huang H."/>
            <person name="Zhang F."/>
            <person name="Xu H."/>
            <person name="Li N."/>
            <person name="Zhao C."/>
            <person name="Li S."/>
            <person name="Dong L."/>
            <person name="Huang Y."/>
            <person name="Li L."/>
            <person name="Xi Y."/>
            <person name="Qi Q."/>
            <person name="Li W."/>
            <person name="Zhang B."/>
            <person name="Hu W."/>
            <person name="Zhang Y."/>
            <person name="Tian X."/>
            <person name="Jiao Y."/>
            <person name="Liang X."/>
            <person name="Jin J."/>
            <person name="Gao L."/>
            <person name="Zheng W."/>
            <person name="Hao B."/>
            <person name="Liu S."/>
            <person name="Wang W."/>
            <person name="Yuan L."/>
            <person name="Cao M."/>
            <person name="McDermott J."/>
            <person name="Samudrala R."/>
            <person name="Wang J."/>
            <person name="Wong G.K."/>
            <person name="Yang H."/>
        </authorList>
    </citation>
    <scope>NUCLEOTIDE SEQUENCE [LARGE SCALE GENOMIC DNA]</scope>
    <source>
        <strain evidence="3">cv. 93-11</strain>
    </source>
</reference>
<evidence type="ECO:0000313" key="3">
    <source>
        <dbReference type="Proteomes" id="UP000007015"/>
    </source>
</evidence>
<dbReference type="PANTHER" id="PTHR33108:SF36">
    <property type="entry name" value="OS05G0509800 PROTEIN"/>
    <property type="match status" value="1"/>
</dbReference>
<feature type="region of interest" description="Disordered" evidence="1">
    <location>
        <begin position="229"/>
        <end position="265"/>
    </location>
</feature>
<accession>B8AZT3</accession>
<dbReference type="STRING" id="39946.B8AZT3"/>